<gene>
    <name evidence="2" type="ORF">FY030_09750</name>
</gene>
<dbReference type="Proteomes" id="UP000326546">
    <property type="component" value="Chromosome"/>
</dbReference>
<dbReference type="KEGG" id="serw:FY030_09750"/>
<dbReference type="SUPFAM" id="SSF109854">
    <property type="entry name" value="DinB/YfiT-like putative metalloenzymes"/>
    <property type="match status" value="1"/>
</dbReference>
<feature type="region of interest" description="Disordered" evidence="1">
    <location>
        <begin position="1"/>
        <end position="22"/>
    </location>
</feature>
<sequence length="194" mass="21779">MSTDAASTERTGPPAWEPPLAGTDTEHVFATLERLRATFRWKADGLDLDQLRARAVPTSELTVGGLLKHLAVCEDDVFCWRTSGRPPVTWLSVPEDEVERWQFTVGPDESAEQVYQLWAAAVGRSRTRQQELVAEGGLDRPGHLEFDGVRPSIRRHLHDLIEEYGRHTGHMDLLREAIDGHVGEDPPSDWPMLP</sequence>
<feature type="compositionally biased region" description="Polar residues" evidence="1">
    <location>
        <begin position="1"/>
        <end position="10"/>
    </location>
</feature>
<evidence type="ECO:0000256" key="1">
    <source>
        <dbReference type="SAM" id="MobiDB-lite"/>
    </source>
</evidence>
<organism evidence="2 3">
    <name type="scientific">Ornithinimicrobium pratense</name>
    <dbReference type="NCBI Taxonomy" id="2593973"/>
    <lineage>
        <taxon>Bacteria</taxon>
        <taxon>Bacillati</taxon>
        <taxon>Actinomycetota</taxon>
        <taxon>Actinomycetes</taxon>
        <taxon>Micrococcales</taxon>
        <taxon>Ornithinimicrobiaceae</taxon>
        <taxon>Ornithinimicrobium</taxon>
    </lineage>
</organism>
<dbReference type="OrthoDB" id="4548523at2"/>
<dbReference type="InterPro" id="IPR007061">
    <property type="entry name" value="MST-like"/>
</dbReference>
<dbReference type="InterPro" id="IPR034660">
    <property type="entry name" value="DinB/YfiT-like"/>
</dbReference>
<reference evidence="2 3" key="1">
    <citation type="submission" date="2019-09" db="EMBL/GenBank/DDBJ databases">
        <title>Serinicoccus pratensis sp. nov., isolated from meadow soil.</title>
        <authorList>
            <person name="Zhang W."/>
        </authorList>
    </citation>
    <scope>NUCLEOTIDE SEQUENCE [LARGE SCALE GENOMIC DNA]</scope>
    <source>
        <strain evidence="2 3">W204</strain>
    </source>
</reference>
<protein>
    <submittedName>
        <fullName evidence="2">DUF664 domain-containing protein</fullName>
    </submittedName>
</protein>
<accession>A0A5J6V4S3</accession>
<dbReference type="Gene3D" id="1.20.120.450">
    <property type="entry name" value="dinb family like domain"/>
    <property type="match status" value="1"/>
</dbReference>
<dbReference type="RefSeq" id="WP_158061335.1">
    <property type="nucleotide sequence ID" value="NZ_CP044427.1"/>
</dbReference>
<keyword evidence="3" id="KW-1185">Reference proteome</keyword>
<evidence type="ECO:0000313" key="2">
    <source>
        <dbReference type="EMBL" id="QFG68949.1"/>
    </source>
</evidence>
<dbReference type="Pfam" id="PF04978">
    <property type="entry name" value="MST"/>
    <property type="match status" value="1"/>
</dbReference>
<name>A0A5J6V4S3_9MICO</name>
<evidence type="ECO:0000313" key="3">
    <source>
        <dbReference type="Proteomes" id="UP000326546"/>
    </source>
</evidence>
<dbReference type="EMBL" id="CP044427">
    <property type="protein sequence ID" value="QFG68949.1"/>
    <property type="molecule type" value="Genomic_DNA"/>
</dbReference>
<dbReference type="AlphaFoldDB" id="A0A5J6V4S3"/>
<proteinExistence type="predicted"/>